<evidence type="ECO:0000256" key="6">
    <source>
        <dbReference type="ARBA" id="ARBA00023159"/>
    </source>
</evidence>
<evidence type="ECO:0000256" key="9">
    <source>
        <dbReference type="SAM" id="MobiDB-lite"/>
    </source>
</evidence>
<dbReference type="GO" id="GO:0000981">
    <property type="term" value="F:DNA-binding transcription factor activity, RNA polymerase II-specific"/>
    <property type="evidence" value="ECO:0007669"/>
    <property type="project" value="TreeGrafter"/>
</dbReference>
<reference evidence="11" key="1">
    <citation type="journal article" date="2020" name="Ecol. Evol.">
        <title>Genome structure and content of the rice root-knot nematode (Meloidogyne graminicola).</title>
        <authorList>
            <person name="Phan N.T."/>
            <person name="Danchin E.G.J."/>
            <person name="Klopp C."/>
            <person name="Perfus-Barbeoch L."/>
            <person name="Kozlowski D.K."/>
            <person name="Koutsovoulos G.D."/>
            <person name="Lopez-Roques C."/>
            <person name="Bouchez O."/>
            <person name="Zahm M."/>
            <person name="Besnard G."/>
            <person name="Bellafiore S."/>
        </authorList>
    </citation>
    <scope>NUCLEOTIDE SEQUENCE</scope>
    <source>
        <strain evidence="11">VN-18</strain>
    </source>
</reference>
<sequence>MNHDNLPSSSKVSVLANNALFPPSDDSSEERQDNKPKNRVKFGSIEVYKFGITQGVDTVPSDGYTSLGMERRHHAKYTFNVDEYLLYKQAENHIKYKNWSLTSQKLDQTLKEKQPLKKKKKKIYADRALEQSNCSSEDEFGMNGEDYFEDWRVFEPLRRSLLEDSGVTIDTNVIMNTSKILKSRKTCGCRCRGGVCRPHKCECARHGIKCQVDAPHPNRVLQMPCSCTAKGCRNPEGRIELDFLRIRMHCAHTMMRLRDARRSRASQ</sequence>
<feature type="region of interest" description="Disordered" evidence="9">
    <location>
        <begin position="1"/>
        <end position="38"/>
    </location>
</feature>
<feature type="compositionally biased region" description="Polar residues" evidence="9">
    <location>
        <begin position="1"/>
        <end position="16"/>
    </location>
</feature>
<dbReference type="InterPro" id="IPR023260">
    <property type="entry name" value="Cys/Ser-rich_nuc_prot"/>
</dbReference>
<name>A0A8T0A3A7_9BILA</name>
<evidence type="ECO:0000313" key="11">
    <source>
        <dbReference type="EMBL" id="KAF7639806.1"/>
    </source>
</evidence>
<evidence type="ECO:0000259" key="10">
    <source>
        <dbReference type="Pfam" id="PF16019"/>
    </source>
</evidence>
<evidence type="ECO:0000256" key="8">
    <source>
        <dbReference type="ARBA" id="ARBA00023242"/>
    </source>
</evidence>
<keyword evidence="7" id="KW-0804">Transcription</keyword>
<dbReference type="PANTHER" id="PTHR13580">
    <property type="entry name" value="TGF-BETA INDUCED APOPTOSIS PROTEIN"/>
    <property type="match status" value="1"/>
</dbReference>
<comment type="similarity">
    <text evidence="2">Belongs to the AXUD1 family.</text>
</comment>
<proteinExistence type="inferred from homology"/>
<dbReference type="Pfam" id="PF16019">
    <property type="entry name" value="CSRNP_N"/>
    <property type="match status" value="1"/>
</dbReference>
<dbReference type="InterPro" id="IPR031972">
    <property type="entry name" value="CSRNP_N"/>
</dbReference>
<evidence type="ECO:0000256" key="2">
    <source>
        <dbReference type="ARBA" id="ARBA00008548"/>
    </source>
</evidence>
<keyword evidence="5" id="KW-0238">DNA-binding</keyword>
<organism evidence="11 12">
    <name type="scientific">Meloidogyne graminicola</name>
    <dbReference type="NCBI Taxonomy" id="189291"/>
    <lineage>
        <taxon>Eukaryota</taxon>
        <taxon>Metazoa</taxon>
        <taxon>Ecdysozoa</taxon>
        <taxon>Nematoda</taxon>
        <taxon>Chromadorea</taxon>
        <taxon>Rhabditida</taxon>
        <taxon>Tylenchina</taxon>
        <taxon>Tylenchomorpha</taxon>
        <taxon>Tylenchoidea</taxon>
        <taxon>Meloidogynidae</taxon>
        <taxon>Meloidogyninae</taxon>
        <taxon>Meloidogyne</taxon>
    </lineage>
</organism>
<dbReference type="AlphaFoldDB" id="A0A8T0A3A7"/>
<keyword evidence="4" id="KW-0805">Transcription regulation</keyword>
<evidence type="ECO:0000256" key="1">
    <source>
        <dbReference type="ARBA" id="ARBA00004123"/>
    </source>
</evidence>
<keyword evidence="8" id="KW-0539">Nucleus</keyword>
<protein>
    <submittedName>
        <fullName evidence="11">CSRNP_N domain-containing protein</fullName>
    </submittedName>
</protein>
<keyword evidence="3" id="KW-0053">Apoptosis</keyword>
<comment type="subcellular location">
    <subcellularLocation>
        <location evidence="1">Nucleus</location>
    </subcellularLocation>
</comment>
<accession>A0A8T0A3A7</accession>
<keyword evidence="12" id="KW-1185">Reference proteome</keyword>
<dbReference type="GO" id="GO:0043565">
    <property type="term" value="F:sequence-specific DNA binding"/>
    <property type="evidence" value="ECO:0007669"/>
    <property type="project" value="TreeGrafter"/>
</dbReference>
<dbReference type="GO" id="GO:0005634">
    <property type="term" value="C:nucleus"/>
    <property type="evidence" value="ECO:0007669"/>
    <property type="project" value="UniProtKB-SubCell"/>
</dbReference>
<feature type="domain" description="Cysteine/serine-rich nuclear protein N-terminal" evidence="10">
    <location>
        <begin position="36"/>
        <end position="258"/>
    </location>
</feature>
<evidence type="ECO:0000256" key="7">
    <source>
        <dbReference type="ARBA" id="ARBA00023163"/>
    </source>
</evidence>
<dbReference type="Proteomes" id="UP000605970">
    <property type="component" value="Unassembled WGS sequence"/>
</dbReference>
<evidence type="ECO:0000256" key="5">
    <source>
        <dbReference type="ARBA" id="ARBA00023125"/>
    </source>
</evidence>
<evidence type="ECO:0000256" key="4">
    <source>
        <dbReference type="ARBA" id="ARBA00023015"/>
    </source>
</evidence>
<dbReference type="EMBL" id="JABEBT010000003">
    <property type="protein sequence ID" value="KAF7639806.1"/>
    <property type="molecule type" value="Genomic_DNA"/>
</dbReference>
<dbReference type="PANTHER" id="PTHR13580:SF9">
    <property type="entry name" value="AXIN1 UP-REGULATED 1, ISOFORM A"/>
    <property type="match status" value="1"/>
</dbReference>
<comment type="caution">
    <text evidence="11">The sequence shown here is derived from an EMBL/GenBank/DDBJ whole genome shotgun (WGS) entry which is preliminary data.</text>
</comment>
<dbReference type="PRINTS" id="PR02031">
    <property type="entry name" value="CYSSERRICHNP"/>
</dbReference>
<keyword evidence="6" id="KW-0010">Activator</keyword>
<gene>
    <name evidence="11" type="ORF">Mgra_00000726</name>
</gene>
<dbReference type="OrthoDB" id="5946974at2759"/>
<evidence type="ECO:0000256" key="3">
    <source>
        <dbReference type="ARBA" id="ARBA00022703"/>
    </source>
</evidence>
<dbReference type="GO" id="GO:0006915">
    <property type="term" value="P:apoptotic process"/>
    <property type="evidence" value="ECO:0007669"/>
    <property type="project" value="UniProtKB-KW"/>
</dbReference>
<evidence type="ECO:0000313" key="12">
    <source>
        <dbReference type="Proteomes" id="UP000605970"/>
    </source>
</evidence>